<feature type="transmembrane region" description="Helical" evidence="1">
    <location>
        <begin position="81"/>
        <end position="104"/>
    </location>
</feature>
<comment type="caution">
    <text evidence="2">The sequence shown here is derived from an EMBL/GenBank/DDBJ whole genome shotgun (WGS) entry which is preliminary data.</text>
</comment>
<organism evidence="2 3">
    <name type="scientific">Mobiluncus mulieris</name>
    <dbReference type="NCBI Taxonomy" id="2052"/>
    <lineage>
        <taxon>Bacteria</taxon>
        <taxon>Bacillati</taxon>
        <taxon>Actinomycetota</taxon>
        <taxon>Actinomycetes</taxon>
        <taxon>Actinomycetales</taxon>
        <taxon>Actinomycetaceae</taxon>
        <taxon>Mobiluncus</taxon>
    </lineage>
</organism>
<evidence type="ECO:0000256" key="1">
    <source>
        <dbReference type="SAM" id="Phobius"/>
    </source>
</evidence>
<dbReference type="AlphaFoldDB" id="A0A7Y0TZY0"/>
<evidence type="ECO:0000313" key="3">
    <source>
        <dbReference type="Proteomes" id="UP000578252"/>
    </source>
</evidence>
<protein>
    <submittedName>
        <fullName evidence="2">Uncharacterized protein</fullName>
    </submittedName>
</protein>
<dbReference type="RefSeq" id="WP_169771518.1">
    <property type="nucleotide sequence ID" value="NZ_JABCUR010000002.1"/>
</dbReference>
<sequence length="158" mass="17941">MESDNKLERKIKRIDGVVRSFEHAGIFGLVLLVSMLFMLLSIYRGAGIFALLLFFPLFLIVPAIALIVLRNQQPVKPIFAVTLLPALCYLVISANQIIASWIFFGSLESSLSEFRFNIFTEYPFLGIHAAIFWLDYMLKFIKRKHVAQPEQDAAATSK</sequence>
<dbReference type="EMBL" id="JABCUR010000002">
    <property type="protein sequence ID" value="NMW64359.1"/>
    <property type="molecule type" value="Genomic_DNA"/>
</dbReference>
<proteinExistence type="predicted"/>
<feature type="transmembrane region" description="Helical" evidence="1">
    <location>
        <begin position="116"/>
        <end position="134"/>
    </location>
</feature>
<feature type="transmembrane region" description="Helical" evidence="1">
    <location>
        <begin position="21"/>
        <end position="42"/>
    </location>
</feature>
<feature type="transmembrane region" description="Helical" evidence="1">
    <location>
        <begin position="48"/>
        <end position="69"/>
    </location>
</feature>
<keyword evidence="1" id="KW-0812">Transmembrane</keyword>
<evidence type="ECO:0000313" key="2">
    <source>
        <dbReference type="EMBL" id="NMW64359.1"/>
    </source>
</evidence>
<gene>
    <name evidence="2" type="ORF">HHJ78_02135</name>
</gene>
<keyword evidence="1" id="KW-0472">Membrane</keyword>
<reference evidence="2 3" key="1">
    <citation type="submission" date="2020-04" db="EMBL/GenBank/DDBJ databases">
        <title>Antimicrobial susceptibility and clonality of vaginal-derived multi-drug resistant Mobiluncus isolates in China.</title>
        <authorList>
            <person name="Zhang X."/>
        </authorList>
    </citation>
    <scope>NUCLEOTIDE SEQUENCE [LARGE SCALE GENOMIC DNA]</scope>
    <source>
        <strain evidence="2 3">13</strain>
    </source>
</reference>
<dbReference type="Proteomes" id="UP000578252">
    <property type="component" value="Unassembled WGS sequence"/>
</dbReference>
<accession>A0A7Y0TZY0</accession>
<name>A0A7Y0TZY0_9ACTO</name>
<keyword evidence="1" id="KW-1133">Transmembrane helix</keyword>